<protein>
    <submittedName>
        <fullName evidence="2">Uncharacterized protein</fullName>
    </submittedName>
</protein>
<evidence type="ECO:0000313" key="3">
    <source>
        <dbReference type="Proteomes" id="UP000809349"/>
    </source>
</evidence>
<proteinExistence type="predicted"/>
<dbReference type="EMBL" id="JAFBIL020000008">
    <property type="protein sequence ID" value="MBZ2209339.1"/>
    <property type="molecule type" value="Genomic_DNA"/>
</dbReference>
<organism evidence="2 3">
    <name type="scientific">Massilia soli</name>
    <dbReference type="NCBI Taxonomy" id="2792854"/>
    <lineage>
        <taxon>Bacteria</taxon>
        <taxon>Pseudomonadati</taxon>
        <taxon>Pseudomonadota</taxon>
        <taxon>Betaproteobacteria</taxon>
        <taxon>Burkholderiales</taxon>
        <taxon>Oxalobacteraceae</taxon>
        <taxon>Telluria group</taxon>
        <taxon>Massilia</taxon>
    </lineage>
</organism>
<dbReference type="RefSeq" id="WP_223469811.1">
    <property type="nucleotide sequence ID" value="NZ_JAFBIL020000008.1"/>
</dbReference>
<feature type="transmembrane region" description="Helical" evidence="1">
    <location>
        <begin position="31"/>
        <end position="52"/>
    </location>
</feature>
<dbReference type="Proteomes" id="UP000809349">
    <property type="component" value="Unassembled WGS sequence"/>
</dbReference>
<keyword evidence="1" id="KW-1133">Transmembrane helix</keyword>
<keyword evidence="1" id="KW-0472">Membrane</keyword>
<evidence type="ECO:0000256" key="1">
    <source>
        <dbReference type="SAM" id="Phobius"/>
    </source>
</evidence>
<evidence type="ECO:0000313" key="2">
    <source>
        <dbReference type="EMBL" id="MBZ2209339.1"/>
    </source>
</evidence>
<sequence>MAAAKAWPILSLLLFITVAESFVATVAKDRPNMAVMVLLGLVFNFVSFVWYCRDSDAAGYRRSLGLNIAVILLGPFAVAYYLLRSRPKGFRVRAIFGLLGFIVLVALASALGTIAGAAVA</sequence>
<keyword evidence="1" id="KW-0812">Transmembrane</keyword>
<keyword evidence="3" id="KW-1185">Reference proteome</keyword>
<name>A0ABS7STS5_9BURK</name>
<feature type="transmembrane region" description="Helical" evidence="1">
    <location>
        <begin position="64"/>
        <end position="83"/>
    </location>
</feature>
<accession>A0ABS7STS5</accession>
<comment type="caution">
    <text evidence="2">The sequence shown here is derived from an EMBL/GenBank/DDBJ whole genome shotgun (WGS) entry which is preliminary data.</text>
</comment>
<reference evidence="2 3" key="1">
    <citation type="submission" date="2021-01" db="EMBL/GenBank/DDBJ databases">
        <authorList>
            <person name="Ruan W."/>
            <person name="Khan S.A."/>
            <person name="Jeon C.O."/>
        </authorList>
    </citation>
    <scope>NUCLEOTIDE SEQUENCE [LARGE SCALE GENOMIC DNA]</scope>
    <source>
        <strain evidence="2 3">R798</strain>
    </source>
</reference>
<feature type="transmembrane region" description="Helical" evidence="1">
    <location>
        <begin position="95"/>
        <end position="119"/>
    </location>
</feature>
<reference evidence="2 3" key="2">
    <citation type="submission" date="2021-08" db="EMBL/GenBank/DDBJ databases">
        <title>Massilia sp. R798.</title>
        <authorList>
            <person name="Baek J.H."/>
            <person name="Jung H.S."/>
            <person name="Kim K.R."/>
            <person name="Jeon C.O."/>
        </authorList>
    </citation>
    <scope>NUCLEOTIDE SEQUENCE [LARGE SCALE GENOMIC DNA]</scope>
    <source>
        <strain evidence="2 3">R798</strain>
    </source>
</reference>
<gene>
    <name evidence="2" type="ORF">I4X03_018880</name>
</gene>